<sequence>MEMQQQFQQQMQQQQQQMHEQQQQLQQMQDQHQQYLKNSLARVKNLANLLEGVWKVLKKSEEERMFEGCGVAKIMKEIETPHEVGLSQVLPSIEKDDTVDNEEVTMVAEENEGLLDKEESCEQKKEMENKAEIDQVINEICVLFNKKELGRI</sequence>
<proteinExistence type="predicted"/>
<keyword evidence="3" id="KW-1185">Reference proteome</keyword>
<dbReference type="EMBL" id="LXQA010033680">
    <property type="protein sequence ID" value="MCH96930.1"/>
    <property type="molecule type" value="Genomic_DNA"/>
</dbReference>
<evidence type="ECO:0000256" key="1">
    <source>
        <dbReference type="SAM" id="Coils"/>
    </source>
</evidence>
<dbReference type="Proteomes" id="UP000265520">
    <property type="component" value="Unassembled WGS sequence"/>
</dbReference>
<organism evidence="2 3">
    <name type="scientific">Trifolium medium</name>
    <dbReference type="NCBI Taxonomy" id="97028"/>
    <lineage>
        <taxon>Eukaryota</taxon>
        <taxon>Viridiplantae</taxon>
        <taxon>Streptophyta</taxon>
        <taxon>Embryophyta</taxon>
        <taxon>Tracheophyta</taxon>
        <taxon>Spermatophyta</taxon>
        <taxon>Magnoliopsida</taxon>
        <taxon>eudicotyledons</taxon>
        <taxon>Gunneridae</taxon>
        <taxon>Pentapetalae</taxon>
        <taxon>rosids</taxon>
        <taxon>fabids</taxon>
        <taxon>Fabales</taxon>
        <taxon>Fabaceae</taxon>
        <taxon>Papilionoideae</taxon>
        <taxon>50 kb inversion clade</taxon>
        <taxon>NPAAA clade</taxon>
        <taxon>Hologalegina</taxon>
        <taxon>IRL clade</taxon>
        <taxon>Trifolieae</taxon>
        <taxon>Trifolium</taxon>
    </lineage>
</organism>
<accession>A0A392NAS5</accession>
<evidence type="ECO:0000313" key="3">
    <source>
        <dbReference type="Proteomes" id="UP000265520"/>
    </source>
</evidence>
<evidence type="ECO:0000313" key="2">
    <source>
        <dbReference type="EMBL" id="MCH96930.1"/>
    </source>
</evidence>
<feature type="coiled-coil region" evidence="1">
    <location>
        <begin position="4"/>
        <end position="38"/>
    </location>
</feature>
<protein>
    <submittedName>
        <fullName evidence="2">Resistance protein</fullName>
    </submittedName>
</protein>
<dbReference type="AlphaFoldDB" id="A0A392NAS5"/>
<comment type="caution">
    <text evidence="2">The sequence shown here is derived from an EMBL/GenBank/DDBJ whole genome shotgun (WGS) entry which is preliminary data.</text>
</comment>
<gene>
    <name evidence="2" type="ORF">A2U01_0017922</name>
</gene>
<keyword evidence="1" id="KW-0175">Coiled coil</keyword>
<reference evidence="2 3" key="1">
    <citation type="journal article" date="2018" name="Front. Plant Sci.">
        <title>Red Clover (Trifolium pratense) and Zigzag Clover (T. medium) - A Picture of Genomic Similarities and Differences.</title>
        <authorList>
            <person name="Dluhosova J."/>
            <person name="Istvanek J."/>
            <person name="Nedelnik J."/>
            <person name="Repkova J."/>
        </authorList>
    </citation>
    <scope>NUCLEOTIDE SEQUENCE [LARGE SCALE GENOMIC DNA]</scope>
    <source>
        <strain evidence="3">cv. 10/8</strain>
        <tissue evidence="2">Leaf</tissue>
    </source>
</reference>
<name>A0A392NAS5_9FABA</name>